<protein>
    <recommendedName>
        <fullName evidence="6">Poly [ADP-ribose] polymerase</fullName>
        <shortName evidence="6">PARP</shortName>
        <ecNumber evidence="6">2.4.2.-</ecNumber>
    </recommendedName>
</protein>
<dbReference type="EC" id="2.4.2.-" evidence="6"/>
<keyword evidence="3 6" id="KW-0808">Transferase</keyword>
<feature type="domain" description="PARP catalytic" evidence="7">
    <location>
        <begin position="313"/>
        <end position="510"/>
    </location>
</feature>
<dbReference type="EMBL" id="CAJNOO010000058">
    <property type="protein sequence ID" value="CAF0776633.1"/>
    <property type="molecule type" value="Genomic_DNA"/>
</dbReference>
<evidence type="ECO:0000313" key="8">
    <source>
        <dbReference type="EMBL" id="CAF0776633.1"/>
    </source>
</evidence>
<dbReference type="Pfam" id="PF00644">
    <property type="entry name" value="PARP"/>
    <property type="match status" value="1"/>
</dbReference>
<dbReference type="PROSITE" id="PS51059">
    <property type="entry name" value="PARP_CATALYTIC"/>
    <property type="match status" value="1"/>
</dbReference>
<dbReference type="GO" id="GO:0003950">
    <property type="term" value="F:NAD+ poly-ADP-ribosyltransferase activity"/>
    <property type="evidence" value="ECO:0007669"/>
    <property type="project" value="UniProtKB-UniRule"/>
</dbReference>
<dbReference type="InterPro" id="IPR052056">
    <property type="entry name" value="Mono-ARTD/PARP"/>
</dbReference>
<dbReference type="GO" id="GO:0003714">
    <property type="term" value="F:transcription corepressor activity"/>
    <property type="evidence" value="ECO:0007669"/>
    <property type="project" value="TreeGrafter"/>
</dbReference>
<keyword evidence="4 6" id="KW-0520">NAD</keyword>
<dbReference type="GO" id="GO:0005634">
    <property type="term" value="C:nucleus"/>
    <property type="evidence" value="ECO:0007669"/>
    <property type="project" value="UniProtKB-SubCell"/>
</dbReference>
<dbReference type="GO" id="GO:0005737">
    <property type="term" value="C:cytoplasm"/>
    <property type="evidence" value="ECO:0007669"/>
    <property type="project" value="TreeGrafter"/>
</dbReference>
<evidence type="ECO:0000256" key="5">
    <source>
        <dbReference type="ARBA" id="ARBA00023242"/>
    </source>
</evidence>
<dbReference type="Proteomes" id="UP000663882">
    <property type="component" value="Unassembled WGS sequence"/>
</dbReference>
<comment type="subcellular location">
    <subcellularLocation>
        <location evidence="1">Nucleus</location>
    </subcellularLocation>
</comment>
<gene>
    <name evidence="9" type="ORF">OTI717_LOCUS11180</name>
    <name evidence="8" type="ORF">RFH988_LOCUS2661</name>
</gene>
<dbReference type="AlphaFoldDB" id="A0A813R653"/>
<dbReference type="SUPFAM" id="SSF56399">
    <property type="entry name" value="ADP-ribosylation"/>
    <property type="match status" value="1"/>
</dbReference>
<evidence type="ECO:0000256" key="2">
    <source>
        <dbReference type="ARBA" id="ARBA00022676"/>
    </source>
</evidence>
<dbReference type="PANTHER" id="PTHR14453">
    <property type="entry name" value="PARP/ZINC FINGER CCCH TYPE DOMAIN CONTAINING PROTEIN"/>
    <property type="match status" value="1"/>
</dbReference>
<evidence type="ECO:0000259" key="7">
    <source>
        <dbReference type="PROSITE" id="PS51059"/>
    </source>
</evidence>
<organism evidence="8 10">
    <name type="scientific">Rotaria sordida</name>
    <dbReference type="NCBI Taxonomy" id="392033"/>
    <lineage>
        <taxon>Eukaryota</taxon>
        <taxon>Metazoa</taxon>
        <taxon>Spiralia</taxon>
        <taxon>Gnathifera</taxon>
        <taxon>Rotifera</taxon>
        <taxon>Eurotatoria</taxon>
        <taxon>Bdelloidea</taxon>
        <taxon>Philodinida</taxon>
        <taxon>Philodinidae</taxon>
        <taxon>Rotaria</taxon>
    </lineage>
</organism>
<sequence>MTDRMDTSMEYPSFDLQSTHLSFEERRWLFKQYYLYKLDNLIQQIGALHKAIQGYQQFSIIPASLSSSSMIAEVRLDDKHPLYYSSVVNGRTDNQIDQFRLHYQQLFQLVFNDLCTDLNYRIFIIIIEGFIFYSSQTAKQYKSLLTHEMHRCLSSFDIYIRSRSSKLINLLSFLTQLSISSYTIVHTHYENNIGILFQLLPKIQYYLTPTTEYNSIIAVDQYAKHIISPEELRFIDYTMNLKNKSHTGFVQQTPTNDTPVTFGFNLNGLIRGKNGSTTPFPLPFQVYHSLPIIYPYDNNMIYSQKYPVFWTGDGHTNENNNALFQVITVEQNSAEFLFVQRLFYKTVAETDINIAFIERIENPHLWEKFCVHRSYMRRKNDLKNLNENWLFHGTKSDNHHHIMEHGFNRSYCRDYVYYGRGVYFSRYACYSCHYSDRQDLSFLFLCRVLVGYHTIGSNDIRVPSKITLSNGKSIQADSTTDDKTPYTIVCTFHDDQNYPAYIITYMNKMN</sequence>
<evidence type="ECO:0000313" key="9">
    <source>
        <dbReference type="EMBL" id="CAF3680379.1"/>
    </source>
</evidence>
<dbReference type="Proteomes" id="UP000663823">
    <property type="component" value="Unassembled WGS sequence"/>
</dbReference>
<dbReference type="PANTHER" id="PTHR14453:SF107">
    <property type="entry name" value="POLY [ADP-RIBOSE] POLYMERASE"/>
    <property type="match status" value="1"/>
</dbReference>
<dbReference type="OrthoDB" id="6133115at2759"/>
<dbReference type="Gene3D" id="3.90.228.10">
    <property type="match status" value="1"/>
</dbReference>
<dbReference type="EMBL" id="CAJOAX010001051">
    <property type="protein sequence ID" value="CAF3680379.1"/>
    <property type="molecule type" value="Genomic_DNA"/>
</dbReference>
<evidence type="ECO:0000256" key="3">
    <source>
        <dbReference type="ARBA" id="ARBA00022679"/>
    </source>
</evidence>
<evidence type="ECO:0000313" key="10">
    <source>
        <dbReference type="Proteomes" id="UP000663882"/>
    </source>
</evidence>
<proteinExistence type="predicted"/>
<accession>A0A813R653</accession>
<evidence type="ECO:0000256" key="1">
    <source>
        <dbReference type="ARBA" id="ARBA00004123"/>
    </source>
</evidence>
<dbReference type="GO" id="GO:0010629">
    <property type="term" value="P:negative regulation of gene expression"/>
    <property type="evidence" value="ECO:0007669"/>
    <property type="project" value="TreeGrafter"/>
</dbReference>
<evidence type="ECO:0000256" key="6">
    <source>
        <dbReference type="RuleBase" id="RU362114"/>
    </source>
</evidence>
<keyword evidence="2 6" id="KW-0328">Glycosyltransferase</keyword>
<keyword evidence="5" id="KW-0539">Nucleus</keyword>
<name>A0A813R653_9BILA</name>
<reference evidence="8" key="1">
    <citation type="submission" date="2021-02" db="EMBL/GenBank/DDBJ databases">
        <authorList>
            <person name="Nowell W R."/>
        </authorList>
    </citation>
    <scope>NUCLEOTIDE SEQUENCE</scope>
</reference>
<comment type="caution">
    <text evidence="8">The sequence shown here is derived from an EMBL/GenBank/DDBJ whole genome shotgun (WGS) entry which is preliminary data.</text>
</comment>
<dbReference type="InterPro" id="IPR012317">
    <property type="entry name" value="Poly(ADP-ribose)pol_cat_dom"/>
</dbReference>
<evidence type="ECO:0000256" key="4">
    <source>
        <dbReference type="ARBA" id="ARBA00023027"/>
    </source>
</evidence>